<accession>A0A0N4TYD4</accession>
<proteinExistence type="predicted"/>
<keyword evidence="2" id="KW-1185">Reference proteome</keyword>
<name>A0A0N4TYD4_BRUPA</name>
<dbReference type="WBParaSite" id="BPAG_0001402901-mRNA-1">
    <property type="protein sequence ID" value="BPAG_0001402901-mRNA-1"/>
    <property type="gene ID" value="BPAG_0001402901"/>
</dbReference>
<dbReference type="AlphaFoldDB" id="A0A0N4TYD4"/>
<evidence type="ECO:0000313" key="1">
    <source>
        <dbReference type="EMBL" id="VDN95142.1"/>
    </source>
</evidence>
<reference evidence="1 2" key="2">
    <citation type="submission" date="2018-11" db="EMBL/GenBank/DDBJ databases">
        <authorList>
            <consortium name="Pathogen Informatics"/>
        </authorList>
    </citation>
    <scope>NUCLEOTIDE SEQUENCE [LARGE SCALE GENOMIC DNA]</scope>
</reference>
<evidence type="ECO:0000313" key="2">
    <source>
        <dbReference type="Proteomes" id="UP000278627"/>
    </source>
</evidence>
<reference evidence="3" key="1">
    <citation type="submission" date="2017-02" db="UniProtKB">
        <authorList>
            <consortium name="WormBaseParasite"/>
        </authorList>
    </citation>
    <scope>IDENTIFICATION</scope>
</reference>
<dbReference type="EMBL" id="UZAD01013484">
    <property type="protein sequence ID" value="VDN95142.1"/>
    <property type="molecule type" value="Genomic_DNA"/>
</dbReference>
<protein>
    <submittedName>
        <fullName evidence="1 3">Uncharacterized protein</fullName>
    </submittedName>
</protein>
<evidence type="ECO:0000313" key="3">
    <source>
        <dbReference type="WBParaSite" id="BPAG_0001402901-mRNA-1"/>
    </source>
</evidence>
<gene>
    <name evidence="1" type="ORF">BPAG_LOCUS13957</name>
</gene>
<dbReference type="Proteomes" id="UP000278627">
    <property type="component" value="Unassembled WGS sequence"/>
</dbReference>
<sequence length="69" mass="8298">MQITAIQTSKYSSQICLHKTLKWCKQYEIQSIINCLEEFCNESFPEEWNPQFMVSHIIIQSIRLPFRNM</sequence>
<organism evidence="3">
    <name type="scientific">Brugia pahangi</name>
    <name type="common">Filarial nematode worm</name>
    <dbReference type="NCBI Taxonomy" id="6280"/>
    <lineage>
        <taxon>Eukaryota</taxon>
        <taxon>Metazoa</taxon>
        <taxon>Ecdysozoa</taxon>
        <taxon>Nematoda</taxon>
        <taxon>Chromadorea</taxon>
        <taxon>Rhabditida</taxon>
        <taxon>Spirurina</taxon>
        <taxon>Spiruromorpha</taxon>
        <taxon>Filarioidea</taxon>
        <taxon>Onchocercidae</taxon>
        <taxon>Brugia</taxon>
    </lineage>
</organism>